<dbReference type="STRING" id="869213.GCA_000517085_00526"/>
<evidence type="ECO:0000259" key="2">
    <source>
        <dbReference type="Pfam" id="PF07715"/>
    </source>
</evidence>
<accession>W7XWP8</accession>
<dbReference type="InterPro" id="IPR023996">
    <property type="entry name" value="TonB-dep_OMP_SusC/RagA"/>
</dbReference>
<protein>
    <submittedName>
        <fullName evidence="3">TonB-linked outer membrane protein, SusC/RagA family</fullName>
    </submittedName>
</protein>
<keyword evidence="1" id="KW-0732">Signal</keyword>
<dbReference type="Gene3D" id="2.170.130.10">
    <property type="entry name" value="TonB-dependent receptor, plug domain"/>
    <property type="match status" value="1"/>
</dbReference>
<dbReference type="NCBIfam" id="TIGR04056">
    <property type="entry name" value="OMP_RagA_SusC"/>
    <property type="match status" value="1"/>
</dbReference>
<dbReference type="OrthoDB" id="9768177at2"/>
<comment type="caution">
    <text evidence="3">The sequence shown here is derived from an EMBL/GenBank/DDBJ whole genome shotgun (WGS) entry which is preliminary data.</text>
</comment>
<dbReference type="EMBL" id="BAMD01000013">
    <property type="protein sequence ID" value="GAF02775.1"/>
    <property type="molecule type" value="Genomic_DNA"/>
</dbReference>
<dbReference type="InterPro" id="IPR037066">
    <property type="entry name" value="Plug_dom_sf"/>
</dbReference>
<organism evidence="3 4">
    <name type="scientific">Saccharicrinis fermentans DSM 9555 = JCM 21142</name>
    <dbReference type="NCBI Taxonomy" id="869213"/>
    <lineage>
        <taxon>Bacteria</taxon>
        <taxon>Pseudomonadati</taxon>
        <taxon>Bacteroidota</taxon>
        <taxon>Bacteroidia</taxon>
        <taxon>Marinilabiliales</taxon>
        <taxon>Marinilabiliaceae</taxon>
        <taxon>Saccharicrinis</taxon>
    </lineage>
</organism>
<proteinExistence type="predicted"/>
<feature type="signal peptide" evidence="1">
    <location>
        <begin position="1"/>
        <end position="23"/>
    </location>
</feature>
<name>W7XWP8_9BACT</name>
<feature type="chain" id="PRO_5004903853" evidence="1">
    <location>
        <begin position="24"/>
        <end position="952"/>
    </location>
</feature>
<feature type="domain" description="TonB-dependent receptor plug" evidence="2">
    <location>
        <begin position="46"/>
        <end position="138"/>
    </location>
</feature>
<dbReference type="InterPro" id="IPR012910">
    <property type="entry name" value="Plug_dom"/>
</dbReference>
<dbReference type="eggNOG" id="COG1629">
    <property type="taxonomic scope" value="Bacteria"/>
</dbReference>
<reference evidence="3 4" key="1">
    <citation type="journal article" date="2014" name="Genome Announc.">
        <title>Draft Genome Sequence of Cytophaga fermentans JCM 21142T, a Facultative Anaerobe Isolated from Marine Mud.</title>
        <authorList>
            <person name="Starns D."/>
            <person name="Oshima K."/>
            <person name="Suda W."/>
            <person name="Iino T."/>
            <person name="Yuki M."/>
            <person name="Inoue J."/>
            <person name="Kitamura K."/>
            <person name="Iida T."/>
            <person name="Darby A."/>
            <person name="Hattori M."/>
            <person name="Ohkuma M."/>
        </authorList>
    </citation>
    <scope>NUCLEOTIDE SEQUENCE [LARGE SCALE GENOMIC DNA]</scope>
    <source>
        <strain evidence="3 4">JCM 21142</strain>
    </source>
</reference>
<dbReference type="Pfam" id="PF07715">
    <property type="entry name" value="Plug"/>
    <property type="match status" value="1"/>
</dbReference>
<dbReference type="RefSeq" id="WP_027470548.1">
    <property type="nucleotide sequence ID" value="NZ_BAMD01000013.1"/>
</dbReference>
<dbReference type="Proteomes" id="UP000019402">
    <property type="component" value="Unassembled WGS sequence"/>
</dbReference>
<evidence type="ECO:0000313" key="4">
    <source>
        <dbReference type="Proteomes" id="UP000019402"/>
    </source>
</evidence>
<keyword evidence="4" id="KW-1185">Reference proteome</keyword>
<dbReference type="SUPFAM" id="SSF56935">
    <property type="entry name" value="Porins"/>
    <property type="match status" value="1"/>
</dbReference>
<dbReference type="AlphaFoldDB" id="W7XWP8"/>
<evidence type="ECO:0000313" key="3">
    <source>
        <dbReference type="EMBL" id="GAF02775.1"/>
    </source>
</evidence>
<gene>
    <name evidence="3" type="ORF">JCM21142_41417</name>
</gene>
<evidence type="ECO:0000256" key="1">
    <source>
        <dbReference type="SAM" id="SignalP"/>
    </source>
</evidence>
<sequence>MKQYIVTLSLALFCMLAVDSVKAQEVSDSIKQEFIDLPYGKVSKDRLVGSVDIITKEDLMKSGYPTLSNALAWKVPGYLQGRIRGFARGGNGDQPLIIIDGLSNRLLESVMVDEVESVHILKDVTAKMLYGSKAANGVIVVKTKRGKNAKKEFTVRGDYGLRMANEYPKYVGSADYMMYNNQARRNDGLNPLYTQENIDLAGNNYKNPDVDYYDMFLDDQTSYQKVNAQLMGGDDKTKYFFNIGYFGENGLEAVGEKRRMDAFNLRSNLDYKVNSIISVNLDIAGRFYNVEGNRLSTSDFFSALSGTKPNDYPIFINDQKSVDFLGTSAGQQGKNLYGDMVYAGYKRESTSFAQTNIGMDFDFNQYVKGLSANAFVTFDINNYISEGKKLDYRTLKPDVTSTGEDTLIVNGIYQPKGEEQKLADSYYRNMGGGVYVNYDRTFGNHALLADVSYMLETKSVKTIVSDNDDTTDEQDLMRTIQDEKTMNLGLRVNYAFKNKYIAEYAGSYMGSKKFYKDNRWKLYSSFGLSYIVSKEDFMDNVDFVDYLKVKASYGKIGYDQSFDYLLFNDYYKYWAGSYKIGLTNSGQLIGTEYIQSGNKGLTYEESEEFNIGLTLRTLNNKLEIGAEYFKEKRTGMPTEMKYAFPQTSGVPTIYDNYNGIENKGFEISAQFTDKMGDFSYSVGGYLTSNESKWIQYDELNQFSFQNVQGTETDAIWGYVADGFYTTADDVATYGADGATPLTSSLGSSLIPGDLRFKDMSDYQSEYTYDDNVINSYDKVIIGNSRPRYVYGVNVNLKYKDLSLYALGQGVGGFDRSMSWPTYFTNKGNVKYSEYVYDAAVPTFDAEGKAVGLVDNDFTKPRLSTEGNAHSYNTNTYLLQKGYYFKLRTVELAYKLPKSVSSAIFAEQLNVFVRGDNLLTISDLDDRDPDNVNAGITGNPTFKTISGGVKLVF</sequence>